<evidence type="ECO:0000313" key="2">
    <source>
        <dbReference type="EMBL" id="RMZ08602.1"/>
    </source>
</evidence>
<feature type="transmembrane region" description="Helical" evidence="1">
    <location>
        <begin position="28"/>
        <end position="47"/>
    </location>
</feature>
<proteinExistence type="predicted"/>
<protein>
    <submittedName>
        <fullName evidence="2">Uncharacterized protein</fullName>
    </submittedName>
</protein>
<keyword evidence="1" id="KW-0812">Transmembrane</keyword>
<accession>A0A3M7H6V2</accession>
<keyword evidence="1" id="KW-0472">Membrane</keyword>
<evidence type="ECO:0000313" key="3">
    <source>
        <dbReference type="Proteomes" id="UP000269539"/>
    </source>
</evidence>
<reference evidence="2 3" key="1">
    <citation type="journal article" date="2018" name="BMC Genomics">
        <title>Genomic evidence for intraspecific hybridization in a clonal and extremely halotolerant yeast.</title>
        <authorList>
            <person name="Gostincar C."/>
            <person name="Stajich J.E."/>
            <person name="Zupancic J."/>
            <person name="Zalar P."/>
            <person name="Gunde-Cimerman N."/>
        </authorList>
    </citation>
    <scope>NUCLEOTIDE SEQUENCE [LARGE SCALE GENOMIC DNA]</scope>
    <source>
        <strain evidence="2 3">EXF-10513</strain>
    </source>
</reference>
<sequence length="68" mass="7709">MALQRPSLDGIPGLCPVLTETARLRACYVLLCAFAIDFFCIQVRAFFCSFFDRSQIKFAASYQTFLLC</sequence>
<evidence type="ECO:0000256" key="1">
    <source>
        <dbReference type="SAM" id="Phobius"/>
    </source>
</evidence>
<comment type="caution">
    <text evidence="2">The sequence shown here is derived from an EMBL/GenBank/DDBJ whole genome shotgun (WGS) entry which is preliminary data.</text>
</comment>
<name>A0A3M7H6V2_HORWE</name>
<keyword evidence="1" id="KW-1133">Transmembrane helix</keyword>
<dbReference type="AlphaFoldDB" id="A0A3M7H6V2"/>
<dbReference type="Proteomes" id="UP000269539">
    <property type="component" value="Unassembled WGS sequence"/>
</dbReference>
<organism evidence="2 3">
    <name type="scientific">Hortaea werneckii</name>
    <name type="common">Black yeast</name>
    <name type="synonym">Cladosporium werneckii</name>
    <dbReference type="NCBI Taxonomy" id="91943"/>
    <lineage>
        <taxon>Eukaryota</taxon>
        <taxon>Fungi</taxon>
        <taxon>Dikarya</taxon>
        <taxon>Ascomycota</taxon>
        <taxon>Pezizomycotina</taxon>
        <taxon>Dothideomycetes</taxon>
        <taxon>Dothideomycetidae</taxon>
        <taxon>Mycosphaerellales</taxon>
        <taxon>Teratosphaeriaceae</taxon>
        <taxon>Hortaea</taxon>
    </lineage>
</organism>
<gene>
    <name evidence="2" type="ORF">D0864_01703</name>
</gene>
<dbReference type="EMBL" id="QWIO01000110">
    <property type="protein sequence ID" value="RMZ08602.1"/>
    <property type="molecule type" value="Genomic_DNA"/>
</dbReference>